<dbReference type="InterPro" id="IPR041647">
    <property type="entry name" value="IRK_C"/>
</dbReference>
<dbReference type="Proteomes" id="UP001165060">
    <property type="component" value="Unassembled WGS sequence"/>
</dbReference>
<sequence>MEIVCVFEAIDPLMSGSFQSLQSYTVNDIAFGGEFAPCVVAEKGSTAAKIKFDLFHEIIYPNAVEF</sequence>
<gene>
    <name evidence="2" type="ORF">TeGR_g5748</name>
</gene>
<evidence type="ECO:0000313" key="3">
    <source>
        <dbReference type="Proteomes" id="UP001165060"/>
    </source>
</evidence>
<name>A0ABQ6MB06_9STRA</name>
<accession>A0ABQ6MB06</accession>
<dbReference type="Gene3D" id="2.60.40.1400">
    <property type="entry name" value="G protein-activated inward rectifier potassium channel 1"/>
    <property type="match status" value="1"/>
</dbReference>
<evidence type="ECO:0000313" key="2">
    <source>
        <dbReference type="EMBL" id="GMI22766.1"/>
    </source>
</evidence>
<dbReference type="InterPro" id="IPR014756">
    <property type="entry name" value="Ig_E-set"/>
</dbReference>
<keyword evidence="3" id="KW-1185">Reference proteome</keyword>
<dbReference type="Pfam" id="PF17655">
    <property type="entry name" value="IRK_C"/>
    <property type="match status" value="1"/>
</dbReference>
<dbReference type="InterPro" id="IPR013518">
    <property type="entry name" value="K_chnl_inward-rec_Kir_cyto"/>
</dbReference>
<evidence type="ECO:0000259" key="1">
    <source>
        <dbReference type="Pfam" id="PF17655"/>
    </source>
</evidence>
<proteinExistence type="predicted"/>
<protein>
    <recommendedName>
        <fullName evidence="1">Inward rectifier potassium channel C-terminal domain-containing protein</fullName>
    </recommendedName>
</protein>
<organism evidence="2 3">
    <name type="scientific">Tetraparma gracilis</name>
    <dbReference type="NCBI Taxonomy" id="2962635"/>
    <lineage>
        <taxon>Eukaryota</taxon>
        <taxon>Sar</taxon>
        <taxon>Stramenopiles</taxon>
        <taxon>Ochrophyta</taxon>
        <taxon>Bolidophyceae</taxon>
        <taxon>Parmales</taxon>
        <taxon>Triparmaceae</taxon>
        <taxon>Tetraparma</taxon>
    </lineage>
</organism>
<feature type="domain" description="Inward rectifier potassium channel C-terminal" evidence="1">
    <location>
        <begin position="1"/>
        <end position="59"/>
    </location>
</feature>
<dbReference type="SUPFAM" id="SSF81296">
    <property type="entry name" value="E set domains"/>
    <property type="match status" value="1"/>
</dbReference>
<comment type="caution">
    <text evidence="2">The sequence shown here is derived from an EMBL/GenBank/DDBJ whole genome shotgun (WGS) entry which is preliminary data.</text>
</comment>
<dbReference type="EMBL" id="BRYB01001305">
    <property type="protein sequence ID" value="GMI22766.1"/>
    <property type="molecule type" value="Genomic_DNA"/>
</dbReference>
<reference evidence="2 3" key="1">
    <citation type="journal article" date="2023" name="Commun. Biol.">
        <title>Genome analysis of Parmales, the sister group of diatoms, reveals the evolutionary specialization of diatoms from phago-mixotrophs to photoautotrophs.</title>
        <authorList>
            <person name="Ban H."/>
            <person name="Sato S."/>
            <person name="Yoshikawa S."/>
            <person name="Yamada K."/>
            <person name="Nakamura Y."/>
            <person name="Ichinomiya M."/>
            <person name="Sato N."/>
            <person name="Blanc-Mathieu R."/>
            <person name="Endo H."/>
            <person name="Kuwata A."/>
            <person name="Ogata H."/>
        </authorList>
    </citation>
    <scope>NUCLEOTIDE SEQUENCE [LARGE SCALE GENOMIC DNA]</scope>
</reference>